<feature type="binding site" evidence="7">
    <location>
        <position position="40"/>
    </location>
    <ligand>
        <name>ATP</name>
        <dbReference type="ChEBI" id="CHEBI:30616"/>
    </ligand>
</feature>
<keyword evidence="4 7" id="KW-0547">Nucleotide-binding</keyword>
<dbReference type="SMART" id="SM00220">
    <property type="entry name" value="S_TKc"/>
    <property type="match status" value="1"/>
</dbReference>
<dbReference type="PANTHER" id="PTHR43289">
    <property type="entry name" value="MITOGEN-ACTIVATED PROTEIN KINASE KINASE KINASE 20-RELATED"/>
    <property type="match status" value="1"/>
</dbReference>
<keyword evidence="2 10" id="KW-0723">Serine/threonine-protein kinase</keyword>
<dbReference type="RefSeq" id="WP_220168811.1">
    <property type="nucleotide sequence ID" value="NZ_JAIBOA010000017.1"/>
</dbReference>
<dbReference type="InterPro" id="IPR000719">
    <property type="entry name" value="Prot_kinase_dom"/>
</dbReference>
<organism evidence="10 11">
    <name type="scientific">Actinomadura parmotrematis</name>
    <dbReference type="NCBI Taxonomy" id="2864039"/>
    <lineage>
        <taxon>Bacteria</taxon>
        <taxon>Bacillati</taxon>
        <taxon>Actinomycetota</taxon>
        <taxon>Actinomycetes</taxon>
        <taxon>Streptosporangiales</taxon>
        <taxon>Thermomonosporaceae</taxon>
        <taxon>Actinomadura</taxon>
    </lineage>
</organism>
<dbReference type="CDD" id="cd14014">
    <property type="entry name" value="STKc_PknB_like"/>
    <property type="match status" value="1"/>
</dbReference>
<feature type="region of interest" description="Disordered" evidence="8">
    <location>
        <begin position="224"/>
        <end position="245"/>
    </location>
</feature>
<dbReference type="Gene3D" id="1.10.510.10">
    <property type="entry name" value="Transferase(Phosphotransferase) domain 1"/>
    <property type="match status" value="1"/>
</dbReference>
<feature type="region of interest" description="Disordered" evidence="8">
    <location>
        <begin position="281"/>
        <end position="321"/>
    </location>
</feature>
<dbReference type="PROSITE" id="PS00108">
    <property type="entry name" value="PROTEIN_KINASE_ST"/>
    <property type="match status" value="1"/>
</dbReference>
<dbReference type="Proteomes" id="UP000774570">
    <property type="component" value="Unassembled WGS sequence"/>
</dbReference>
<dbReference type="EMBL" id="JAIBOA010000017">
    <property type="protein sequence ID" value="MBW8485567.1"/>
    <property type="molecule type" value="Genomic_DNA"/>
</dbReference>
<evidence type="ECO:0000256" key="2">
    <source>
        <dbReference type="ARBA" id="ARBA00022527"/>
    </source>
</evidence>
<dbReference type="PANTHER" id="PTHR43289:SF6">
    <property type="entry name" value="SERINE_THREONINE-PROTEIN KINASE NEKL-3"/>
    <property type="match status" value="1"/>
</dbReference>
<feature type="domain" description="Protein kinase" evidence="9">
    <location>
        <begin position="11"/>
        <end position="278"/>
    </location>
</feature>
<keyword evidence="11" id="KW-1185">Reference proteome</keyword>
<dbReference type="GO" id="GO:0004674">
    <property type="term" value="F:protein serine/threonine kinase activity"/>
    <property type="evidence" value="ECO:0007669"/>
    <property type="project" value="UniProtKB-KW"/>
</dbReference>
<keyword evidence="6 7" id="KW-0067">ATP-binding</keyword>
<dbReference type="PROSITE" id="PS50011">
    <property type="entry name" value="PROTEIN_KINASE_DOM"/>
    <property type="match status" value="1"/>
</dbReference>
<dbReference type="InterPro" id="IPR017441">
    <property type="entry name" value="Protein_kinase_ATP_BS"/>
</dbReference>
<evidence type="ECO:0000259" key="9">
    <source>
        <dbReference type="PROSITE" id="PS50011"/>
    </source>
</evidence>
<dbReference type="EC" id="2.7.11.1" evidence="1"/>
<dbReference type="SUPFAM" id="SSF56112">
    <property type="entry name" value="Protein kinase-like (PK-like)"/>
    <property type="match status" value="1"/>
</dbReference>
<proteinExistence type="predicted"/>
<dbReference type="InterPro" id="IPR011009">
    <property type="entry name" value="Kinase-like_dom_sf"/>
</dbReference>
<comment type="caution">
    <text evidence="10">The sequence shown here is derived from an EMBL/GenBank/DDBJ whole genome shotgun (WGS) entry which is preliminary data.</text>
</comment>
<accession>A0ABS7FYQ7</accession>
<evidence type="ECO:0000256" key="4">
    <source>
        <dbReference type="ARBA" id="ARBA00022741"/>
    </source>
</evidence>
<keyword evidence="5 10" id="KW-0418">Kinase</keyword>
<evidence type="ECO:0000313" key="10">
    <source>
        <dbReference type="EMBL" id="MBW8485567.1"/>
    </source>
</evidence>
<gene>
    <name evidence="10" type="ORF">K1Y72_24515</name>
</gene>
<sequence>MKQGERVDGRFRLVECLGSGGMGSAWKADDAVAGGLVVVKLKHPAYSTAGGTERREQESLRRRFEREVRLLRGLEHPHIPRYVHHGEHAGEPYLAMEYVEGRTLRRMQGTVKLAEAAALLVPLAEALLCLHTRGIVHRDVKPSNIVVRGDGRTFLIDLGIAYLLDPEATRYTEDGQTPGSHGYMAPEALRGDRAATSPATDCYALGCVAFLLLTGRRPYEGEPGGLEYHHLNSPPPRPSSLRPTLPADIDGVVHRLLAKAPEDRAGLAELRAVLAAYLPRAGDDAPSPALNPDPTLFYRGGSADAPAGGRTAGPGPADGGPDLAELAELARGGDLIALDAALDAARDYHGLRPPEIARAQLAAADRHHAAAGHTRTGCGYRHAVERALRSAGGSLHLEALIGSAECLLAAGRPGEAHALREAADRALGARRPGRGEPLAERLQALAVLLRDHGPRA</sequence>
<evidence type="ECO:0000256" key="3">
    <source>
        <dbReference type="ARBA" id="ARBA00022679"/>
    </source>
</evidence>
<evidence type="ECO:0000256" key="8">
    <source>
        <dbReference type="SAM" id="MobiDB-lite"/>
    </source>
</evidence>
<dbReference type="Pfam" id="PF00069">
    <property type="entry name" value="Pkinase"/>
    <property type="match status" value="1"/>
</dbReference>
<dbReference type="InterPro" id="IPR008271">
    <property type="entry name" value="Ser/Thr_kinase_AS"/>
</dbReference>
<dbReference type="PROSITE" id="PS00107">
    <property type="entry name" value="PROTEIN_KINASE_ATP"/>
    <property type="match status" value="1"/>
</dbReference>
<keyword evidence="3" id="KW-0808">Transferase</keyword>
<evidence type="ECO:0000256" key="7">
    <source>
        <dbReference type="PROSITE-ProRule" id="PRU10141"/>
    </source>
</evidence>
<evidence type="ECO:0000256" key="6">
    <source>
        <dbReference type="ARBA" id="ARBA00022840"/>
    </source>
</evidence>
<evidence type="ECO:0000256" key="5">
    <source>
        <dbReference type="ARBA" id="ARBA00022777"/>
    </source>
</evidence>
<reference evidence="10 11" key="1">
    <citation type="submission" date="2021-07" db="EMBL/GenBank/DDBJ databases">
        <title>Actinomadura sp. PM05-2 isolated from lichen.</title>
        <authorList>
            <person name="Somphong A."/>
            <person name="Phongsopitanun W."/>
            <person name="Tanasupawat S."/>
            <person name="Peongsungnone V."/>
        </authorList>
    </citation>
    <scope>NUCLEOTIDE SEQUENCE [LARGE SCALE GENOMIC DNA]</scope>
    <source>
        <strain evidence="10 11">PM05-2</strain>
    </source>
</reference>
<protein>
    <recommendedName>
        <fullName evidence="1">non-specific serine/threonine protein kinase</fullName>
        <ecNumber evidence="1">2.7.11.1</ecNumber>
    </recommendedName>
</protein>
<dbReference type="Gene3D" id="3.30.200.20">
    <property type="entry name" value="Phosphorylase Kinase, domain 1"/>
    <property type="match status" value="1"/>
</dbReference>
<evidence type="ECO:0000256" key="1">
    <source>
        <dbReference type="ARBA" id="ARBA00012513"/>
    </source>
</evidence>
<name>A0ABS7FYQ7_9ACTN</name>
<evidence type="ECO:0000313" key="11">
    <source>
        <dbReference type="Proteomes" id="UP000774570"/>
    </source>
</evidence>